<accession>A0A2J6SN04</accession>
<dbReference type="RefSeq" id="XP_024729065.1">
    <property type="nucleotide sequence ID" value="XM_024884113.1"/>
</dbReference>
<evidence type="ECO:0000313" key="2">
    <source>
        <dbReference type="EMBL" id="PMD52161.1"/>
    </source>
</evidence>
<evidence type="ECO:0000313" key="3">
    <source>
        <dbReference type="Proteomes" id="UP000235371"/>
    </source>
</evidence>
<feature type="compositionally biased region" description="Basic residues" evidence="1">
    <location>
        <begin position="1"/>
        <end position="10"/>
    </location>
</feature>
<keyword evidence="3" id="KW-1185">Reference proteome</keyword>
<name>A0A2J6SN04_9HELO</name>
<protein>
    <submittedName>
        <fullName evidence="2">Uncharacterized protein</fullName>
    </submittedName>
</protein>
<organism evidence="2 3">
    <name type="scientific">Hyaloscypha bicolor E</name>
    <dbReference type="NCBI Taxonomy" id="1095630"/>
    <lineage>
        <taxon>Eukaryota</taxon>
        <taxon>Fungi</taxon>
        <taxon>Dikarya</taxon>
        <taxon>Ascomycota</taxon>
        <taxon>Pezizomycotina</taxon>
        <taxon>Leotiomycetes</taxon>
        <taxon>Helotiales</taxon>
        <taxon>Hyaloscyphaceae</taxon>
        <taxon>Hyaloscypha</taxon>
        <taxon>Hyaloscypha bicolor</taxon>
    </lineage>
</organism>
<evidence type="ECO:0000256" key="1">
    <source>
        <dbReference type="SAM" id="MobiDB-lite"/>
    </source>
</evidence>
<reference evidence="2 3" key="1">
    <citation type="submission" date="2016-04" db="EMBL/GenBank/DDBJ databases">
        <title>A degradative enzymes factory behind the ericoid mycorrhizal symbiosis.</title>
        <authorList>
            <consortium name="DOE Joint Genome Institute"/>
            <person name="Martino E."/>
            <person name="Morin E."/>
            <person name="Grelet G."/>
            <person name="Kuo A."/>
            <person name="Kohler A."/>
            <person name="Daghino S."/>
            <person name="Barry K."/>
            <person name="Choi C."/>
            <person name="Cichocki N."/>
            <person name="Clum A."/>
            <person name="Copeland A."/>
            <person name="Hainaut M."/>
            <person name="Haridas S."/>
            <person name="Labutti K."/>
            <person name="Lindquist E."/>
            <person name="Lipzen A."/>
            <person name="Khouja H.-R."/>
            <person name="Murat C."/>
            <person name="Ohm R."/>
            <person name="Olson A."/>
            <person name="Spatafora J."/>
            <person name="Veneault-Fourrey C."/>
            <person name="Henrissat B."/>
            <person name="Grigoriev I."/>
            <person name="Martin F."/>
            <person name="Perotto S."/>
        </authorList>
    </citation>
    <scope>NUCLEOTIDE SEQUENCE [LARGE SCALE GENOMIC DNA]</scope>
    <source>
        <strain evidence="2 3">E</strain>
    </source>
</reference>
<dbReference type="AlphaFoldDB" id="A0A2J6SN04"/>
<dbReference type="Proteomes" id="UP000235371">
    <property type="component" value="Unassembled WGS sequence"/>
</dbReference>
<dbReference type="GeneID" id="36592190"/>
<feature type="region of interest" description="Disordered" evidence="1">
    <location>
        <begin position="1"/>
        <end position="31"/>
    </location>
</feature>
<dbReference type="InParanoid" id="A0A2J6SN04"/>
<sequence length="290" mass="33248">MRPRRMPPRRSPHDIASDNYEDSFLDPATGGGRSWKTERGLLPQYIEEYVEPMLLMSLFQRSEERLGDQVKLFLGEKDPGDVKSFWAERTVLEWGWVAGRAEKWLPDSPPEDPETKMIVLPRRYAFGSNREVEFYVKGASLYSQNAYDETRDFGRKPREEGRPRTAVAINGINRRIHMAIGSRITKASWRTDSTNCRRTFLDSGFGSCNGLKHSSKFKERLNSRGGPVVEHSFGSTVCTCVRAALWGMNVWLREARQWLIATNNKQNGDFLKVTRYWRINLPAAALLGGR</sequence>
<gene>
    <name evidence="2" type="ORF">K444DRAFT_637369</name>
</gene>
<dbReference type="EMBL" id="KZ613912">
    <property type="protein sequence ID" value="PMD52161.1"/>
    <property type="molecule type" value="Genomic_DNA"/>
</dbReference>
<proteinExistence type="predicted"/>